<evidence type="ECO:0000313" key="2">
    <source>
        <dbReference type="EMBL" id="KAG9446440.1"/>
    </source>
</evidence>
<evidence type="ECO:0000313" key="3">
    <source>
        <dbReference type="Proteomes" id="UP000825729"/>
    </source>
</evidence>
<dbReference type="AlphaFoldDB" id="A0AAV7EEB3"/>
<sequence length="80" mass="8950">MTRHLHSRLEAAHEHGHEGPCVASGIAAHTPTHLENTGLLQLPRETHIKCPIRERGCGDPSQSIWDSVRDFRETSLLTIH</sequence>
<evidence type="ECO:0000256" key="1">
    <source>
        <dbReference type="SAM" id="MobiDB-lite"/>
    </source>
</evidence>
<dbReference type="Proteomes" id="UP000825729">
    <property type="component" value="Unassembled WGS sequence"/>
</dbReference>
<keyword evidence="3" id="KW-1185">Reference proteome</keyword>
<protein>
    <submittedName>
        <fullName evidence="2">Uncharacterized protein</fullName>
    </submittedName>
</protein>
<comment type="caution">
    <text evidence="2">The sequence shown here is derived from an EMBL/GenBank/DDBJ whole genome shotgun (WGS) entry which is preliminary data.</text>
</comment>
<reference evidence="2 3" key="1">
    <citation type="submission" date="2021-07" db="EMBL/GenBank/DDBJ databases">
        <title>The Aristolochia fimbriata genome: insights into angiosperm evolution, floral development and chemical biosynthesis.</title>
        <authorList>
            <person name="Jiao Y."/>
        </authorList>
    </citation>
    <scope>NUCLEOTIDE SEQUENCE [LARGE SCALE GENOMIC DNA]</scope>
    <source>
        <strain evidence="2">IBCAS-2021</strain>
        <tissue evidence="2">Leaf</tissue>
    </source>
</reference>
<proteinExistence type="predicted"/>
<gene>
    <name evidence="2" type="ORF">H6P81_012568</name>
</gene>
<feature type="region of interest" description="Disordered" evidence="1">
    <location>
        <begin position="1"/>
        <end position="28"/>
    </location>
</feature>
<accession>A0AAV7EEB3</accession>
<name>A0AAV7EEB3_ARIFI</name>
<organism evidence="2 3">
    <name type="scientific">Aristolochia fimbriata</name>
    <name type="common">White veined hardy Dutchman's pipe vine</name>
    <dbReference type="NCBI Taxonomy" id="158543"/>
    <lineage>
        <taxon>Eukaryota</taxon>
        <taxon>Viridiplantae</taxon>
        <taxon>Streptophyta</taxon>
        <taxon>Embryophyta</taxon>
        <taxon>Tracheophyta</taxon>
        <taxon>Spermatophyta</taxon>
        <taxon>Magnoliopsida</taxon>
        <taxon>Magnoliidae</taxon>
        <taxon>Piperales</taxon>
        <taxon>Aristolochiaceae</taxon>
        <taxon>Aristolochia</taxon>
    </lineage>
</organism>
<dbReference type="EMBL" id="JAINDJ010000005">
    <property type="protein sequence ID" value="KAG9446440.1"/>
    <property type="molecule type" value="Genomic_DNA"/>
</dbReference>
<feature type="compositionally biased region" description="Basic and acidic residues" evidence="1">
    <location>
        <begin position="7"/>
        <end position="18"/>
    </location>
</feature>